<proteinExistence type="predicted"/>
<comment type="caution">
    <text evidence="1">The sequence shown here is derived from an EMBL/GenBank/DDBJ whole genome shotgun (WGS) entry which is preliminary data.</text>
</comment>
<dbReference type="Proteomes" id="UP001209694">
    <property type="component" value="Unassembled WGS sequence"/>
</dbReference>
<sequence length="171" mass="20083">MFNFHWKKPIPTIFIRNRLYLPLLVTCLAFVTCGPTRDKTNLETRKEYLKGVGLPILVSIQPRHNRDKKELQLFIKTENLTKIKIHTFQILFFASDQNRQFLIPDEQKTPELICLIPKTILPDTIYKCNVGPFVYSQLWNSIVIHSISFTTEDKVRHVISEDDIDDVVIWL</sequence>
<protein>
    <recommendedName>
        <fullName evidence="3">Lipoprotein</fullName>
    </recommendedName>
</protein>
<accession>A0AAW5V7A3</accession>
<dbReference type="AlphaFoldDB" id="A0AAW5V7A3"/>
<reference evidence="1" key="1">
    <citation type="submission" date="2022-06" db="EMBL/GenBank/DDBJ databases">
        <title>Leptospira isolates from biofilms formed at urban environments.</title>
        <authorList>
            <person name="Ribeiro P.S."/>
            <person name="Sousa T."/>
            <person name="Carvalho N."/>
            <person name="Aburjaile F."/>
            <person name="Neves F."/>
            <person name="Oliveira D."/>
            <person name="Blanco L."/>
            <person name="Lima J."/>
            <person name="Costa F."/>
            <person name="Brenig B."/>
            <person name="Soares S."/>
            <person name="Ramos R."/>
            <person name="Goes-Neto A."/>
            <person name="Matiuzzi M."/>
            <person name="Azevedo V."/>
            <person name="Ristow P."/>
        </authorList>
    </citation>
    <scope>NUCLEOTIDE SEQUENCE</scope>
    <source>
        <strain evidence="1">VSF7</strain>
    </source>
</reference>
<dbReference type="RefSeq" id="WP_238761057.1">
    <property type="nucleotide sequence ID" value="NZ_JAIZBN010000001.1"/>
</dbReference>
<evidence type="ECO:0000313" key="2">
    <source>
        <dbReference type="Proteomes" id="UP001209694"/>
    </source>
</evidence>
<evidence type="ECO:0000313" key="1">
    <source>
        <dbReference type="EMBL" id="MCW7515654.1"/>
    </source>
</evidence>
<dbReference type="EMBL" id="JAMQQD010000003">
    <property type="protein sequence ID" value="MCW7515654.1"/>
    <property type="molecule type" value="Genomic_DNA"/>
</dbReference>
<evidence type="ECO:0008006" key="3">
    <source>
        <dbReference type="Google" id="ProtNLM"/>
    </source>
</evidence>
<gene>
    <name evidence="1" type="ORF">ND810_10860</name>
</gene>
<organism evidence="1 2">
    <name type="scientific">Leptospira levettii</name>
    <dbReference type="NCBI Taxonomy" id="2023178"/>
    <lineage>
        <taxon>Bacteria</taxon>
        <taxon>Pseudomonadati</taxon>
        <taxon>Spirochaetota</taxon>
        <taxon>Spirochaetia</taxon>
        <taxon>Leptospirales</taxon>
        <taxon>Leptospiraceae</taxon>
        <taxon>Leptospira</taxon>
    </lineage>
</organism>
<name>A0AAW5V7A3_9LEPT</name>